<proteinExistence type="predicted"/>
<keyword evidence="1" id="KW-0695">RNA-directed DNA polymerase</keyword>
<comment type="caution">
    <text evidence="1">The sequence shown here is derived from an EMBL/GenBank/DDBJ whole genome shotgun (WGS) entry which is preliminary data.</text>
</comment>
<organism evidence="1 2">
    <name type="scientific">Brachionus plicatilis</name>
    <name type="common">Marine rotifer</name>
    <name type="synonym">Brachionus muelleri</name>
    <dbReference type="NCBI Taxonomy" id="10195"/>
    <lineage>
        <taxon>Eukaryota</taxon>
        <taxon>Metazoa</taxon>
        <taxon>Spiralia</taxon>
        <taxon>Gnathifera</taxon>
        <taxon>Rotifera</taxon>
        <taxon>Eurotatoria</taxon>
        <taxon>Monogononta</taxon>
        <taxon>Pseudotrocha</taxon>
        <taxon>Ploima</taxon>
        <taxon>Brachionidae</taxon>
        <taxon>Brachionus</taxon>
    </lineage>
</organism>
<sequence>MSVVTPLFKKKGSTDDLNSYRGVSVLPPIAKLFEKLIHKQISIYLAEAKILNLVLIDLLFF</sequence>
<dbReference type="Proteomes" id="UP000276133">
    <property type="component" value="Unassembled WGS sequence"/>
</dbReference>
<keyword evidence="1" id="KW-0548">Nucleotidyltransferase</keyword>
<evidence type="ECO:0000313" key="1">
    <source>
        <dbReference type="EMBL" id="RNA37383.1"/>
    </source>
</evidence>
<dbReference type="OrthoDB" id="414730at2759"/>
<accession>A0A3M7SNL5</accession>
<reference evidence="1 2" key="1">
    <citation type="journal article" date="2018" name="Sci. Rep.">
        <title>Genomic signatures of local adaptation to the degree of environmental predictability in rotifers.</title>
        <authorList>
            <person name="Franch-Gras L."/>
            <person name="Hahn C."/>
            <person name="Garcia-Roger E.M."/>
            <person name="Carmona M.J."/>
            <person name="Serra M."/>
            <person name="Gomez A."/>
        </authorList>
    </citation>
    <scope>NUCLEOTIDE SEQUENCE [LARGE SCALE GENOMIC DNA]</scope>
    <source>
        <strain evidence="1">HYR1</strain>
    </source>
</reference>
<name>A0A3M7SNL5_BRAPC</name>
<keyword evidence="1" id="KW-0808">Transferase</keyword>
<evidence type="ECO:0000313" key="2">
    <source>
        <dbReference type="Proteomes" id="UP000276133"/>
    </source>
</evidence>
<dbReference type="GO" id="GO:0003964">
    <property type="term" value="F:RNA-directed DNA polymerase activity"/>
    <property type="evidence" value="ECO:0007669"/>
    <property type="project" value="UniProtKB-KW"/>
</dbReference>
<dbReference type="EMBL" id="REGN01001051">
    <property type="protein sequence ID" value="RNA37383.1"/>
    <property type="molecule type" value="Genomic_DNA"/>
</dbReference>
<protein>
    <submittedName>
        <fullName evidence="1">RNA-directed DNA polymerase from transposon BS</fullName>
    </submittedName>
</protein>
<gene>
    <name evidence="1" type="ORF">BpHYR1_027534</name>
</gene>
<keyword evidence="2" id="KW-1185">Reference proteome</keyword>
<dbReference type="AlphaFoldDB" id="A0A3M7SNL5"/>